<protein>
    <submittedName>
        <fullName evidence="8">Ran GTPase-activating protein 1</fullName>
    </submittedName>
</protein>
<keyword evidence="7" id="KW-1185">Reference proteome</keyword>
<evidence type="ECO:0000313" key="8">
    <source>
        <dbReference type="WBParaSite" id="PgR044_g014_t02"/>
    </source>
</evidence>
<dbReference type="GO" id="GO:0006913">
    <property type="term" value="P:nucleocytoplasmic transport"/>
    <property type="evidence" value="ECO:0007669"/>
    <property type="project" value="TreeGrafter"/>
</dbReference>
<comment type="subcellular location">
    <subcellularLocation>
        <location evidence="1">Nucleus</location>
    </subcellularLocation>
</comment>
<dbReference type="GO" id="GO:0048471">
    <property type="term" value="C:perinuclear region of cytoplasm"/>
    <property type="evidence" value="ECO:0007669"/>
    <property type="project" value="TreeGrafter"/>
</dbReference>
<dbReference type="InterPro" id="IPR001611">
    <property type="entry name" value="Leu-rich_rpt"/>
</dbReference>
<dbReference type="PANTHER" id="PTHR24113">
    <property type="entry name" value="RAN GTPASE-ACTIVATING PROTEIN 1"/>
    <property type="match status" value="1"/>
</dbReference>
<keyword evidence="4" id="KW-0677">Repeat</keyword>
<feature type="region of interest" description="Disordered" evidence="6">
    <location>
        <begin position="755"/>
        <end position="803"/>
    </location>
</feature>
<dbReference type="WBParaSite" id="PgR044_g014_t02">
    <property type="protein sequence ID" value="PgR044_g014_t02"/>
    <property type="gene ID" value="PgR044_g014"/>
</dbReference>
<reference evidence="8" key="1">
    <citation type="submission" date="2022-11" db="UniProtKB">
        <authorList>
            <consortium name="WormBaseParasite"/>
        </authorList>
    </citation>
    <scope>IDENTIFICATION</scope>
</reference>
<sequence length="972" mass="106343">AFAITMLTSFMIMGNKSTGEHRKMSDDVTTLSFLDQQNKWDSRQDAEEIANAIESAPHLETLELRGNTLGVMAGKRIAEAIQNRPELKRALWSDLFTGRLKTEIPPILKSLCDAMITGGVQLMELDLSDNAFGPIGADGIEKFLESPAAYSLQVLKLNNNGLGAGGKIIAKSLKQCCLNAKQDGRCFRLKTFIAGRNRLEIGGAIAFADAFREIGSLEEISMPQNGINAKGIEALAKSFRCNAHLRTINLADNTFTTAGARAFAEILPSLNYLETLDFGDCLCRNAGVDAIMTSLDPVKHPSLKTINLSGNELNANTVEKVLQKMEIFHLNSITLGTNNLGSRFDDLKARWENSAFVDLGDESDNEGTLDGDEDEELNSNAGDSSYESNDERTGKETDCNRHDQGDLLSEQLAACSVDSEEAIISFLDQQNKWNSREDVEGAARTIEAHSRVEALELKGNTLGVAAGQRIAQAINRHPELKKALWSDLFTGRLKSEIPPILKSLCNAMITGGVQLVVLDLSDNAFGPIGAEGIEKFLESPAAYSLQVLKLNNNGLGAGGKVIAKSLKQCCMNAKRDGRCFRLKTFVAGRNRLEVPGAIALAEAFQLIGTLEEVTMHQNGIKAKGIEALASAFKCNPKLRVINLSDNTFTVVGALAMAKVLPSLPLIEVLNLSDCLCRNDGAIAIVASLSSLIHFRIKEVNLSGNELSAETVEKVVRSLETSFRLQSLILHTNNMGHRFDELKQYTSSKAFVDLGEESDDQGSLDGEEDTETRSEEESGNEGDDENTEDTEREPRKDLYSKQMPIRPITENDVELFTRRPSITLLNSLMHQPKIVVDILRKGLEGRTQEETAAFLYSLAALAGENTASPQPLQRIVILADAILKAAEQKRRWPLSASEQICNLLLAYAGAVKSESGEPFTANIHGLIFLFDAMIKKGHFTTLLPTIKFYFDGSIRKRHPTYGILIDRFISSLG</sequence>
<accession>A0A915BK40</accession>
<evidence type="ECO:0000256" key="5">
    <source>
        <dbReference type="ARBA" id="ARBA00023242"/>
    </source>
</evidence>
<dbReference type="Pfam" id="PF13516">
    <property type="entry name" value="LRR_6"/>
    <property type="match status" value="3"/>
</dbReference>
<dbReference type="FunFam" id="3.80.10.10:FF:000142">
    <property type="entry name" value="Ran GTPase activating protein 1"/>
    <property type="match status" value="2"/>
</dbReference>
<feature type="compositionally biased region" description="Acidic residues" evidence="6">
    <location>
        <begin position="755"/>
        <end position="769"/>
    </location>
</feature>
<evidence type="ECO:0000313" key="7">
    <source>
        <dbReference type="Proteomes" id="UP000887569"/>
    </source>
</evidence>
<evidence type="ECO:0000256" key="2">
    <source>
        <dbReference type="ARBA" id="ARBA00022468"/>
    </source>
</evidence>
<dbReference type="Gene3D" id="3.80.10.10">
    <property type="entry name" value="Ribonuclease Inhibitor"/>
    <property type="match status" value="2"/>
</dbReference>
<evidence type="ECO:0000256" key="6">
    <source>
        <dbReference type="SAM" id="MobiDB-lite"/>
    </source>
</evidence>
<keyword evidence="2" id="KW-0343">GTPase activation</keyword>
<dbReference type="GO" id="GO:0005634">
    <property type="term" value="C:nucleus"/>
    <property type="evidence" value="ECO:0007669"/>
    <property type="project" value="UniProtKB-SubCell"/>
</dbReference>
<dbReference type="CDD" id="cd00116">
    <property type="entry name" value="LRR_RI"/>
    <property type="match status" value="2"/>
</dbReference>
<feature type="compositionally biased region" description="Acidic residues" evidence="6">
    <location>
        <begin position="359"/>
        <end position="377"/>
    </location>
</feature>
<dbReference type="PANTHER" id="PTHR24113:SF12">
    <property type="entry name" value="RAN GTPASE-ACTIVATING PROTEIN 1"/>
    <property type="match status" value="1"/>
</dbReference>
<dbReference type="InterPro" id="IPR032675">
    <property type="entry name" value="LRR_dom_sf"/>
</dbReference>
<evidence type="ECO:0000256" key="1">
    <source>
        <dbReference type="ARBA" id="ARBA00004123"/>
    </source>
</evidence>
<dbReference type="GO" id="GO:0005096">
    <property type="term" value="F:GTPase activator activity"/>
    <property type="evidence" value="ECO:0007669"/>
    <property type="project" value="UniProtKB-KW"/>
</dbReference>
<dbReference type="SMART" id="SM00368">
    <property type="entry name" value="LRR_RI"/>
    <property type="match status" value="13"/>
</dbReference>
<feature type="compositionally biased region" description="Basic and acidic residues" evidence="6">
    <location>
        <begin position="389"/>
        <end position="402"/>
    </location>
</feature>
<feature type="compositionally biased region" description="Acidic residues" evidence="6">
    <location>
        <begin position="776"/>
        <end position="790"/>
    </location>
</feature>
<dbReference type="Proteomes" id="UP000887569">
    <property type="component" value="Unplaced"/>
</dbReference>
<dbReference type="InterPro" id="IPR027038">
    <property type="entry name" value="RanGap"/>
</dbReference>
<evidence type="ECO:0000256" key="4">
    <source>
        <dbReference type="ARBA" id="ARBA00022737"/>
    </source>
</evidence>
<proteinExistence type="predicted"/>
<keyword evidence="3" id="KW-0433">Leucine-rich repeat</keyword>
<dbReference type="GO" id="GO:0005829">
    <property type="term" value="C:cytosol"/>
    <property type="evidence" value="ECO:0007669"/>
    <property type="project" value="TreeGrafter"/>
</dbReference>
<dbReference type="SUPFAM" id="SSF52047">
    <property type="entry name" value="RNI-like"/>
    <property type="match status" value="2"/>
</dbReference>
<dbReference type="GO" id="GO:0031267">
    <property type="term" value="F:small GTPase binding"/>
    <property type="evidence" value="ECO:0007669"/>
    <property type="project" value="TreeGrafter"/>
</dbReference>
<keyword evidence="5" id="KW-0539">Nucleus</keyword>
<evidence type="ECO:0000256" key="3">
    <source>
        <dbReference type="ARBA" id="ARBA00022614"/>
    </source>
</evidence>
<name>A0A915BK40_PARUN</name>
<organism evidence="7 8">
    <name type="scientific">Parascaris univalens</name>
    <name type="common">Nematode worm</name>
    <dbReference type="NCBI Taxonomy" id="6257"/>
    <lineage>
        <taxon>Eukaryota</taxon>
        <taxon>Metazoa</taxon>
        <taxon>Ecdysozoa</taxon>
        <taxon>Nematoda</taxon>
        <taxon>Chromadorea</taxon>
        <taxon>Rhabditida</taxon>
        <taxon>Spirurina</taxon>
        <taxon>Ascaridomorpha</taxon>
        <taxon>Ascaridoidea</taxon>
        <taxon>Ascarididae</taxon>
        <taxon>Parascaris</taxon>
    </lineage>
</organism>
<feature type="region of interest" description="Disordered" evidence="6">
    <location>
        <begin position="359"/>
        <end position="402"/>
    </location>
</feature>
<dbReference type="AlphaFoldDB" id="A0A915BK40"/>